<proteinExistence type="predicted"/>
<dbReference type="GO" id="GO:0003677">
    <property type="term" value="F:DNA binding"/>
    <property type="evidence" value="ECO:0007669"/>
    <property type="project" value="UniProtKB-KW"/>
</dbReference>
<protein>
    <recommendedName>
        <fullName evidence="2">HTH CENPB-type domain-containing protein</fullName>
    </recommendedName>
</protein>
<keyword evidence="4" id="KW-1185">Reference proteome</keyword>
<evidence type="ECO:0000313" key="4">
    <source>
        <dbReference type="Proteomes" id="UP000246991"/>
    </source>
</evidence>
<keyword evidence="1" id="KW-0238">DNA-binding</keyword>
<comment type="caution">
    <text evidence="3">The sequence shown here is derived from an EMBL/GenBank/DDBJ whole genome shotgun (WGS) entry which is preliminary data.</text>
</comment>
<sequence length="139" mass="16286">MPPTDHFATEQRIELALSTLNKARENKGHIPTYRELALDYEVPRSTLGHHDHGRIPRKEDNERKRYLTIGEEEVLVNWCLEIQDYCFPPRISLVKEMAIYLYSKRNAEHAKSIGCNWHLAFLDHHPELGIKYSGQIEHV</sequence>
<name>A0A317SNR4_9PEZI</name>
<dbReference type="OrthoDB" id="5469696at2759"/>
<reference evidence="3 4" key="1">
    <citation type="submission" date="2018-03" db="EMBL/GenBank/DDBJ databases">
        <title>Genomes of Pezizomycetes fungi and the evolution of truffles.</title>
        <authorList>
            <person name="Murat C."/>
            <person name="Payen T."/>
            <person name="Noel B."/>
            <person name="Kuo A."/>
            <person name="Martin F.M."/>
        </authorList>
    </citation>
    <scope>NUCLEOTIDE SEQUENCE [LARGE SCALE GENOMIC DNA]</scope>
    <source>
        <strain evidence="3">091103-1</strain>
    </source>
</reference>
<dbReference type="AlphaFoldDB" id="A0A317SNR4"/>
<dbReference type="EMBL" id="PYWC01000039">
    <property type="protein sequence ID" value="PWW75973.1"/>
    <property type="molecule type" value="Genomic_DNA"/>
</dbReference>
<dbReference type="PROSITE" id="PS51253">
    <property type="entry name" value="HTH_CENPB"/>
    <property type="match status" value="1"/>
</dbReference>
<gene>
    <name evidence="3" type="ORF">C7212DRAFT_280078</name>
</gene>
<accession>A0A317SNR4</accession>
<evidence type="ECO:0000313" key="3">
    <source>
        <dbReference type="EMBL" id="PWW75973.1"/>
    </source>
</evidence>
<evidence type="ECO:0000256" key="1">
    <source>
        <dbReference type="ARBA" id="ARBA00023125"/>
    </source>
</evidence>
<dbReference type="InterPro" id="IPR006600">
    <property type="entry name" value="HTH_CenpB_DNA-bd_dom"/>
</dbReference>
<evidence type="ECO:0000259" key="2">
    <source>
        <dbReference type="PROSITE" id="PS51253"/>
    </source>
</evidence>
<feature type="domain" description="HTH CENPB-type" evidence="2">
    <location>
        <begin position="59"/>
        <end position="131"/>
    </location>
</feature>
<organism evidence="3 4">
    <name type="scientific">Tuber magnatum</name>
    <name type="common">white Piedmont truffle</name>
    <dbReference type="NCBI Taxonomy" id="42249"/>
    <lineage>
        <taxon>Eukaryota</taxon>
        <taxon>Fungi</taxon>
        <taxon>Dikarya</taxon>
        <taxon>Ascomycota</taxon>
        <taxon>Pezizomycotina</taxon>
        <taxon>Pezizomycetes</taxon>
        <taxon>Pezizales</taxon>
        <taxon>Tuberaceae</taxon>
        <taxon>Tuber</taxon>
    </lineage>
</organism>
<dbReference type="Proteomes" id="UP000246991">
    <property type="component" value="Unassembled WGS sequence"/>
</dbReference>